<protein>
    <submittedName>
        <fullName evidence="2">Uncharacterized protein</fullName>
    </submittedName>
</protein>
<dbReference type="AlphaFoldDB" id="A0A1E3XCQ8"/>
<dbReference type="Proteomes" id="UP000094056">
    <property type="component" value="Unassembled WGS sequence"/>
</dbReference>
<dbReference type="EMBL" id="MAYW01000029">
    <property type="protein sequence ID" value="ODS33412.1"/>
    <property type="molecule type" value="Genomic_DNA"/>
</dbReference>
<accession>A0A1E3XCQ8</accession>
<reference evidence="2 3" key="1">
    <citation type="submission" date="2016-07" db="EMBL/GenBank/DDBJ databases">
        <title>Draft genome of Scalindua rubra, obtained from a brine-seawater interface in the Red Sea, sheds light on salt adaptation in anammox bacteria.</title>
        <authorList>
            <person name="Speth D.R."/>
            <person name="Lagkouvardos I."/>
            <person name="Wang Y."/>
            <person name="Qian P.-Y."/>
            <person name="Dutilh B.E."/>
            <person name="Jetten M.S."/>
        </authorList>
    </citation>
    <scope>NUCLEOTIDE SEQUENCE [LARGE SCALE GENOMIC DNA]</scope>
    <source>
        <strain evidence="2">BSI-1</strain>
    </source>
</reference>
<proteinExistence type="predicted"/>
<organism evidence="2 3">
    <name type="scientific">Candidatus Scalindua rubra</name>
    <dbReference type="NCBI Taxonomy" id="1872076"/>
    <lineage>
        <taxon>Bacteria</taxon>
        <taxon>Pseudomonadati</taxon>
        <taxon>Planctomycetota</taxon>
        <taxon>Candidatus Brocadiia</taxon>
        <taxon>Candidatus Brocadiales</taxon>
        <taxon>Candidatus Scalinduaceae</taxon>
        <taxon>Candidatus Scalindua</taxon>
    </lineage>
</organism>
<evidence type="ECO:0000313" key="2">
    <source>
        <dbReference type="EMBL" id="ODS33412.1"/>
    </source>
</evidence>
<name>A0A1E3XCQ8_9BACT</name>
<evidence type="ECO:0000313" key="3">
    <source>
        <dbReference type="Proteomes" id="UP000094056"/>
    </source>
</evidence>
<feature type="coiled-coil region" evidence="1">
    <location>
        <begin position="20"/>
        <end position="51"/>
    </location>
</feature>
<gene>
    <name evidence="2" type="ORF">SCARUB_01449</name>
</gene>
<comment type="caution">
    <text evidence="2">The sequence shown here is derived from an EMBL/GenBank/DDBJ whole genome shotgun (WGS) entry which is preliminary data.</text>
</comment>
<evidence type="ECO:0000256" key="1">
    <source>
        <dbReference type="SAM" id="Coils"/>
    </source>
</evidence>
<sequence>MTEKELEKHNFLTWCKYATIEEIEKAKGENNQALERLYNEYADEIEVISKTKCLYESFSQHNHSIGIQKFDLSLKISR</sequence>
<keyword evidence="1" id="KW-0175">Coiled coil</keyword>